<evidence type="ECO:0000256" key="4">
    <source>
        <dbReference type="ARBA" id="ARBA00022927"/>
    </source>
</evidence>
<dbReference type="PROSITE" id="PS51419">
    <property type="entry name" value="RAB"/>
    <property type="match status" value="1"/>
</dbReference>
<protein>
    <submittedName>
        <fullName evidence="6">Uncharacterized protein</fullName>
    </submittedName>
</protein>
<keyword evidence="2" id="KW-0813">Transport</keyword>
<gene>
    <name evidence="6" type="ORF">METZ01_LOCUS155876</name>
</gene>
<dbReference type="InterPro" id="IPR005225">
    <property type="entry name" value="Small_GTP-bd"/>
</dbReference>
<dbReference type="EMBL" id="UINC01026133">
    <property type="protein sequence ID" value="SVB03022.1"/>
    <property type="molecule type" value="Genomic_DNA"/>
</dbReference>
<dbReference type="NCBIfam" id="TIGR00231">
    <property type="entry name" value="small_GTP"/>
    <property type="match status" value="1"/>
</dbReference>
<feature type="non-terminal residue" evidence="6">
    <location>
        <position position="127"/>
    </location>
</feature>
<dbReference type="PANTHER" id="PTHR24071:SF0">
    <property type="entry name" value="GTP-BINDING NUCLEAR PROTEIN RAN"/>
    <property type="match status" value="1"/>
</dbReference>
<reference evidence="6" key="1">
    <citation type="submission" date="2018-05" db="EMBL/GenBank/DDBJ databases">
        <authorList>
            <person name="Lanie J.A."/>
            <person name="Ng W.-L."/>
            <person name="Kazmierczak K.M."/>
            <person name="Andrzejewski T.M."/>
            <person name="Davidsen T.M."/>
            <person name="Wayne K.J."/>
            <person name="Tettelin H."/>
            <person name="Glass J.I."/>
            <person name="Rusch D."/>
            <person name="Podicherti R."/>
            <person name="Tsui H.-C.T."/>
            <person name="Winkler M.E."/>
        </authorList>
    </citation>
    <scope>NUCLEOTIDE SEQUENCE</scope>
</reference>
<evidence type="ECO:0000256" key="1">
    <source>
        <dbReference type="ARBA" id="ARBA00008028"/>
    </source>
</evidence>
<dbReference type="GO" id="GO:0005525">
    <property type="term" value="F:GTP binding"/>
    <property type="evidence" value="ECO:0007669"/>
    <property type="project" value="UniProtKB-KW"/>
</dbReference>
<evidence type="ECO:0000256" key="5">
    <source>
        <dbReference type="ARBA" id="ARBA00023134"/>
    </source>
</evidence>
<keyword evidence="5" id="KW-0342">GTP-binding</keyword>
<proteinExistence type="inferred from homology"/>
<dbReference type="AlphaFoldDB" id="A0A382APG4"/>
<accession>A0A382APG4</accession>
<keyword evidence="4" id="KW-0653">Protein transport</keyword>
<sequence length="127" mass="14291">MYDIKLRFKCCLIGDGGVGKTSVCKKILSSGYDIGTKYISTLGAEIHPILIETNYGNIMLDVWDTVGQEKFGTLRSSWYSKCKAVIIMFDVTSLDSYNNVMIKWYNDIIKFSPNSLIILCGNKIDLI</sequence>
<dbReference type="FunFam" id="3.40.50.300:FF:001447">
    <property type="entry name" value="Ras-related protein Rab-1B"/>
    <property type="match status" value="1"/>
</dbReference>
<dbReference type="InterPro" id="IPR027417">
    <property type="entry name" value="P-loop_NTPase"/>
</dbReference>
<dbReference type="SMART" id="SM00174">
    <property type="entry name" value="RHO"/>
    <property type="match status" value="1"/>
</dbReference>
<comment type="similarity">
    <text evidence="1">Belongs to the small GTPase superfamily. Ran family.</text>
</comment>
<dbReference type="SMART" id="SM00176">
    <property type="entry name" value="RAN"/>
    <property type="match status" value="1"/>
</dbReference>
<name>A0A382APG4_9ZZZZ</name>
<dbReference type="SUPFAM" id="SSF52540">
    <property type="entry name" value="P-loop containing nucleoside triphosphate hydrolases"/>
    <property type="match status" value="1"/>
</dbReference>
<dbReference type="PANTHER" id="PTHR24071">
    <property type="entry name" value="RAN GTPASE"/>
    <property type="match status" value="1"/>
</dbReference>
<dbReference type="Gene3D" id="3.40.50.300">
    <property type="entry name" value="P-loop containing nucleotide triphosphate hydrolases"/>
    <property type="match status" value="1"/>
</dbReference>
<evidence type="ECO:0000313" key="6">
    <source>
        <dbReference type="EMBL" id="SVB03022.1"/>
    </source>
</evidence>
<dbReference type="GO" id="GO:0003924">
    <property type="term" value="F:GTPase activity"/>
    <property type="evidence" value="ECO:0007669"/>
    <property type="project" value="InterPro"/>
</dbReference>
<dbReference type="SMART" id="SM00175">
    <property type="entry name" value="RAB"/>
    <property type="match status" value="1"/>
</dbReference>
<keyword evidence="3" id="KW-0547">Nucleotide-binding</keyword>
<organism evidence="6">
    <name type="scientific">marine metagenome</name>
    <dbReference type="NCBI Taxonomy" id="408172"/>
    <lineage>
        <taxon>unclassified sequences</taxon>
        <taxon>metagenomes</taxon>
        <taxon>ecological metagenomes</taxon>
    </lineage>
</organism>
<dbReference type="PRINTS" id="PR00449">
    <property type="entry name" value="RASTRNSFRMNG"/>
</dbReference>
<dbReference type="GO" id="GO:0005634">
    <property type="term" value="C:nucleus"/>
    <property type="evidence" value="ECO:0007669"/>
    <property type="project" value="TreeGrafter"/>
</dbReference>
<dbReference type="InterPro" id="IPR001806">
    <property type="entry name" value="Small_GTPase"/>
</dbReference>
<dbReference type="GO" id="GO:0000054">
    <property type="term" value="P:ribosomal subunit export from nucleus"/>
    <property type="evidence" value="ECO:0007669"/>
    <property type="project" value="TreeGrafter"/>
</dbReference>
<dbReference type="GO" id="GO:0005737">
    <property type="term" value="C:cytoplasm"/>
    <property type="evidence" value="ECO:0007669"/>
    <property type="project" value="TreeGrafter"/>
</dbReference>
<dbReference type="Pfam" id="PF00071">
    <property type="entry name" value="Ras"/>
    <property type="match status" value="1"/>
</dbReference>
<dbReference type="InterPro" id="IPR002041">
    <property type="entry name" value="Ran_GTPase"/>
</dbReference>
<evidence type="ECO:0000256" key="3">
    <source>
        <dbReference type="ARBA" id="ARBA00022741"/>
    </source>
</evidence>
<evidence type="ECO:0000256" key="2">
    <source>
        <dbReference type="ARBA" id="ARBA00022448"/>
    </source>
</evidence>
<dbReference type="GO" id="GO:0006606">
    <property type="term" value="P:protein import into nucleus"/>
    <property type="evidence" value="ECO:0007669"/>
    <property type="project" value="TreeGrafter"/>
</dbReference>